<feature type="region of interest" description="Disordered" evidence="7">
    <location>
        <begin position="139"/>
        <end position="163"/>
    </location>
</feature>
<keyword evidence="4" id="KW-1133">Transmembrane helix</keyword>
<evidence type="ECO:0000256" key="3">
    <source>
        <dbReference type="ARBA" id="ARBA00022692"/>
    </source>
</evidence>
<dbReference type="GO" id="GO:0005739">
    <property type="term" value="C:mitochondrion"/>
    <property type="evidence" value="ECO:0007669"/>
    <property type="project" value="TreeGrafter"/>
</dbReference>
<comment type="similarity">
    <text evidence="2">Belongs to the peroxisomal membrane protein PXMP2/4 family.</text>
</comment>
<reference evidence="8" key="1">
    <citation type="submission" date="2020-05" db="UniProtKB">
        <authorList>
            <consortium name="EnsemblMetazoa"/>
        </authorList>
    </citation>
    <scope>IDENTIFICATION</scope>
    <source>
        <strain evidence="8">TTRI</strain>
    </source>
</reference>
<keyword evidence="3" id="KW-0812">Transmembrane</keyword>
<dbReference type="EnsemblMetazoa" id="GAUT005374-RA">
    <property type="protein sequence ID" value="GAUT005374-PA"/>
    <property type="gene ID" value="GAUT005374"/>
</dbReference>
<evidence type="ECO:0000256" key="6">
    <source>
        <dbReference type="ARBA" id="ARBA00049743"/>
    </source>
</evidence>
<proteinExistence type="inferred from homology"/>
<comment type="subcellular location">
    <subcellularLocation>
        <location evidence="1">Membrane</location>
        <topology evidence="1">Multi-pass membrane protein</topology>
    </subcellularLocation>
</comment>
<keyword evidence="5" id="KW-0472">Membrane</keyword>
<dbReference type="PANTHER" id="PTHR11266:SF17">
    <property type="entry name" value="PROTEIN MPV17"/>
    <property type="match status" value="1"/>
</dbReference>
<evidence type="ECO:0000256" key="5">
    <source>
        <dbReference type="ARBA" id="ARBA00023136"/>
    </source>
</evidence>
<dbReference type="Proteomes" id="UP000078200">
    <property type="component" value="Unassembled WGS sequence"/>
</dbReference>
<dbReference type="PANTHER" id="PTHR11266">
    <property type="entry name" value="PEROXISOMAL MEMBRANE PROTEIN 2, PXMP2 MPV17"/>
    <property type="match status" value="1"/>
</dbReference>
<dbReference type="GO" id="GO:1901858">
    <property type="term" value="P:regulation of mitochondrial DNA metabolic process"/>
    <property type="evidence" value="ECO:0007669"/>
    <property type="project" value="TreeGrafter"/>
</dbReference>
<organism evidence="8 9">
    <name type="scientific">Glossina austeni</name>
    <name type="common">Savannah tsetse fly</name>
    <dbReference type="NCBI Taxonomy" id="7395"/>
    <lineage>
        <taxon>Eukaryota</taxon>
        <taxon>Metazoa</taxon>
        <taxon>Ecdysozoa</taxon>
        <taxon>Arthropoda</taxon>
        <taxon>Hexapoda</taxon>
        <taxon>Insecta</taxon>
        <taxon>Pterygota</taxon>
        <taxon>Neoptera</taxon>
        <taxon>Endopterygota</taxon>
        <taxon>Diptera</taxon>
        <taxon>Brachycera</taxon>
        <taxon>Muscomorpha</taxon>
        <taxon>Hippoboscoidea</taxon>
        <taxon>Glossinidae</taxon>
        <taxon>Glossina</taxon>
    </lineage>
</organism>
<protein>
    <recommendedName>
        <fullName evidence="6">Mitochondrial inner membrane protein Mpv17</fullName>
    </recommendedName>
</protein>
<dbReference type="GO" id="GO:0015267">
    <property type="term" value="F:channel activity"/>
    <property type="evidence" value="ECO:0007669"/>
    <property type="project" value="TreeGrafter"/>
</dbReference>
<dbReference type="STRING" id="7395.A0A1A9UHW9"/>
<evidence type="ECO:0000256" key="7">
    <source>
        <dbReference type="SAM" id="MobiDB-lite"/>
    </source>
</evidence>
<dbReference type="AlphaFoldDB" id="A0A1A9UHW9"/>
<keyword evidence="9" id="KW-1185">Reference proteome</keyword>
<dbReference type="GO" id="GO:0016020">
    <property type="term" value="C:membrane"/>
    <property type="evidence" value="ECO:0007669"/>
    <property type="project" value="UniProtKB-SubCell"/>
</dbReference>
<accession>A0A1A9UHW9</accession>
<dbReference type="VEuPathDB" id="VectorBase:GAUT005374"/>
<evidence type="ECO:0000256" key="2">
    <source>
        <dbReference type="ARBA" id="ARBA00006824"/>
    </source>
</evidence>
<feature type="region of interest" description="Disordered" evidence="7">
    <location>
        <begin position="285"/>
        <end position="309"/>
    </location>
</feature>
<evidence type="ECO:0000256" key="1">
    <source>
        <dbReference type="ARBA" id="ARBA00004141"/>
    </source>
</evidence>
<dbReference type="InterPro" id="IPR007248">
    <property type="entry name" value="Mpv17_PMP22"/>
</dbReference>
<evidence type="ECO:0000313" key="8">
    <source>
        <dbReference type="EnsemblMetazoa" id="GAUT005374-PA"/>
    </source>
</evidence>
<sequence>MAPKSLDKQQQLVGKQHSNTFYVSAYALCHNKRLKQKRLKWTEAIKIISNRDKNKKTETRKRRLNALQPDVHINLLSDDDIDNSINKNKNNSANYRVTVPPIMHDQPTIMLKSNGLDLERATILGLMPVVRPSMASVITVNKTPDPPRKRKSRNPKKCSQLQPMFNPNESIILSDDSDPSPDNVPDLRIISPQPRNEEQIVATCLPQNSIQVDEVTVSLVPRSLSANSCARRSLENNKTNNSEPFPMLPDETTVQTVIANRIYELSLTKLREGLASCGIPEFSDASQKISPQKRKGNVNPPMVTPPQAPISLKLSSDLSISLISDDDDDDQNHRTEPILSPALLQKLPINVSIAPVSVSNVQIPGLPKRRANAAVFPDPVRALTITSLPSSNRGMAASCIKNFFSAMNIYSATPFKSSLKTLCNYFFGGCRTAFLMGAGDLLAQHYGGVRDLNSVNWVRTVKYASIGMCFMGPVLTYWSNIMHPWVCIQRNRTAAVFKQIISDQIYLAPTLNLGLVCLSDFADANFYAEMEQHICEKYIFVMKRHYAFWPAVQIFCTFVIQPNLQLFFANAIAIGWFAYLSTVLNNDENVEIKAEPTSEHKQRRRYFFL</sequence>
<dbReference type="Pfam" id="PF04117">
    <property type="entry name" value="Mpv17_PMP22"/>
    <property type="match status" value="1"/>
</dbReference>
<evidence type="ECO:0000313" key="9">
    <source>
        <dbReference type="Proteomes" id="UP000078200"/>
    </source>
</evidence>
<name>A0A1A9UHW9_GLOAU</name>
<evidence type="ECO:0000256" key="4">
    <source>
        <dbReference type="ARBA" id="ARBA00022989"/>
    </source>
</evidence>